<keyword evidence="3" id="KW-1185">Reference proteome</keyword>
<proteinExistence type="predicted"/>
<keyword evidence="1" id="KW-0732">Signal</keyword>
<name>A0AAD5RN46_9PEZI</name>
<dbReference type="Proteomes" id="UP001201980">
    <property type="component" value="Unassembled WGS sequence"/>
</dbReference>
<dbReference type="EMBL" id="JAKWBI020000434">
    <property type="protein sequence ID" value="KAJ2895028.1"/>
    <property type="molecule type" value="Genomic_DNA"/>
</dbReference>
<evidence type="ECO:0000313" key="2">
    <source>
        <dbReference type="EMBL" id="KAJ2895028.1"/>
    </source>
</evidence>
<comment type="caution">
    <text evidence="2">The sequence shown here is derived from an EMBL/GenBank/DDBJ whole genome shotgun (WGS) entry which is preliminary data.</text>
</comment>
<dbReference type="AlphaFoldDB" id="A0AAD5RN46"/>
<accession>A0AAD5RN46</accession>
<evidence type="ECO:0000256" key="1">
    <source>
        <dbReference type="SAM" id="SignalP"/>
    </source>
</evidence>
<reference evidence="2" key="1">
    <citation type="submission" date="2022-07" db="EMBL/GenBank/DDBJ databases">
        <title>Draft genome sequence of Zalerion maritima ATCC 34329, a (micro)plastics degrading marine fungus.</title>
        <authorList>
            <person name="Paco A."/>
            <person name="Goncalves M.F.M."/>
            <person name="Rocha-Santos T.A.P."/>
            <person name="Alves A."/>
        </authorList>
    </citation>
    <scope>NUCLEOTIDE SEQUENCE</scope>
    <source>
        <strain evidence="2">ATCC 34329</strain>
    </source>
</reference>
<organism evidence="2 3">
    <name type="scientific">Zalerion maritima</name>
    <dbReference type="NCBI Taxonomy" id="339359"/>
    <lineage>
        <taxon>Eukaryota</taxon>
        <taxon>Fungi</taxon>
        <taxon>Dikarya</taxon>
        <taxon>Ascomycota</taxon>
        <taxon>Pezizomycotina</taxon>
        <taxon>Sordariomycetes</taxon>
        <taxon>Lulworthiomycetidae</taxon>
        <taxon>Lulworthiales</taxon>
        <taxon>Lulworthiaceae</taxon>
        <taxon>Zalerion</taxon>
    </lineage>
</organism>
<protein>
    <submittedName>
        <fullName evidence="2">Uncharacterized protein</fullName>
    </submittedName>
</protein>
<evidence type="ECO:0000313" key="3">
    <source>
        <dbReference type="Proteomes" id="UP001201980"/>
    </source>
</evidence>
<sequence length="187" mass="21638">MKIVSLALLVQCVYILGHSLGATIPIPSPIRSLGIEPNNSVFIHSSKHEGLSSDNTLAHDQKRLYHHESKMFRSHHHDLWCYQLLQAWADQFWYRIDEVRHERSEASCRLEPGQCTEPGWTCAWNADIRVCNVNEEHALEQGCGLYADLAYYAALNCRMGQWPNENYFSAEVIYDRSVQVKMQLKWC</sequence>
<gene>
    <name evidence="2" type="ORF">MKZ38_006983</name>
</gene>
<feature type="signal peptide" evidence="1">
    <location>
        <begin position="1"/>
        <end position="21"/>
    </location>
</feature>
<feature type="chain" id="PRO_5042175705" evidence="1">
    <location>
        <begin position="22"/>
        <end position="187"/>
    </location>
</feature>